<name>A0A0F9NVT7_9ZZZZ</name>
<gene>
    <name evidence="1" type="ORF">LCGC14_0920290</name>
</gene>
<sequence>MKNKSFPVHYREGSYSNRVWAACSYSVECGHCVKWATNLTKDPLKVTCVNCKKTKIYKRALKRKLGHKVIENKIITRSELLDI</sequence>
<dbReference type="EMBL" id="LAZR01003106">
    <property type="protein sequence ID" value="KKN21934.1"/>
    <property type="molecule type" value="Genomic_DNA"/>
</dbReference>
<comment type="caution">
    <text evidence="1">The sequence shown here is derived from an EMBL/GenBank/DDBJ whole genome shotgun (WGS) entry which is preliminary data.</text>
</comment>
<protein>
    <submittedName>
        <fullName evidence="1">Uncharacterized protein</fullName>
    </submittedName>
</protein>
<accession>A0A0F9NVT7</accession>
<dbReference type="AlphaFoldDB" id="A0A0F9NVT7"/>
<evidence type="ECO:0000313" key="1">
    <source>
        <dbReference type="EMBL" id="KKN21934.1"/>
    </source>
</evidence>
<proteinExistence type="predicted"/>
<organism evidence="1">
    <name type="scientific">marine sediment metagenome</name>
    <dbReference type="NCBI Taxonomy" id="412755"/>
    <lineage>
        <taxon>unclassified sequences</taxon>
        <taxon>metagenomes</taxon>
        <taxon>ecological metagenomes</taxon>
    </lineage>
</organism>
<reference evidence="1" key="1">
    <citation type="journal article" date="2015" name="Nature">
        <title>Complex archaea that bridge the gap between prokaryotes and eukaryotes.</title>
        <authorList>
            <person name="Spang A."/>
            <person name="Saw J.H."/>
            <person name="Jorgensen S.L."/>
            <person name="Zaremba-Niedzwiedzka K."/>
            <person name="Martijn J."/>
            <person name="Lind A.E."/>
            <person name="van Eijk R."/>
            <person name="Schleper C."/>
            <person name="Guy L."/>
            <person name="Ettema T.J."/>
        </authorList>
    </citation>
    <scope>NUCLEOTIDE SEQUENCE</scope>
</reference>